<accession>A0A1V0B8C2</accession>
<name>A0A1V0B8C2_9GAMM</name>
<reference evidence="2 3" key="1">
    <citation type="submission" date="2017-03" db="EMBL/GenBank/DDBJ databases">
        <title>Complete genome sequence of the novel DNRA strain Pseudomonas sp. S-6-2 isolated from Chinese polluted river sediment. Journal of Biotechnology.</title>
        <authorList>
            <person name="Li J."/>
            <person name="Xiang F."/>
            <person name="Wang L."/>
            <person name="Xi L."/>
            <person name="Liu J."/>
        </authorList>
    </citation>
    <scope>NUCLEOTIDE SEQUENCE [LARGE SCALE GENOMIC DNA]</scope>
    <source>
        <strain evidence="2 3">S-6-2</strain>
    </source>
</reference>
<dbReference type="Proteomes" id="UP000243488">
    <property type="component" value="Chromosome"/>
</dbReference>
<dbReference type="InterPro" id="IPR041651">
    <property type="entry name" value="DUF5610"/>
</dbReference>
<proteinExistence type="predicted"/>
<evidence type="ECO:0000259" key="1">
    <source>
        <dbReference type="Pfam" id="PF18433"/>
    </source>
</evidence>
<sequence length="359" mass="38340">MTQTPFLSSSQSRPAHSVAAASVRNLPVPQQTLANRLAERLGLQQDSLNGPAENFAPARVAETVLGFIEGRLQQARADGADTSQLEKLYDQARKGVEQGFAEARKILDGMGVLKGKVAEDIDDTYNRIQSGMSDIAQRLLPGRDQVSVANYSSLVALSESFELSVTTREGDRLRISIAQASVSAATVEKTADGFAGSAGMLQVGQFQVAIEGQLNNDERAALESLLGQVQELASRFYAGDLTGAFDRALALDLDGTQLASMSLSLTQTSVRQVSEAYRSVAGQAAPVSAVNNQLRDYAEGLLQALRSASEVSSDGLSFLEQLLRGGFALDERFDQGRLDKADTISNRLLQGLAQQLAAE</sequence>
<organism evidence="2 3">
    <name type="scientific">Halopseudomonas phragmitis</name>
    <dbReference type="NCBI Taxonomy" id="1931241"/>
    <lineage>
        <taxon>Bacteria</taxon>
        <taxon>Pseudomonadati</taxon>
        <taxon>Pseudomonadota</taxon>
        <taxon>Gammaproteobacteria</taxon>
        <taxon>Pseudomonadales</taxon>
        <taxon>Pseudomonadaceae</taxon>
        <taxon>Halopseudomonas</taxon>
    </lineage>
</organism>
<keyword evidence="3" id="KW-1185">Reference proteome</keyword>
<dbReference type="STRING" id="1931241.BVH74_15885"/>
<evidence type="ECO:0000313" key="3">
    <source>
        <dbReference type="Proteomes" id="UP000243488"/>
    </source>
</evidence>
<dbReference type="Pfam" id="PF18433">
    <property type="entry name" value="DUF5610"/>
    <property type="match status" value="1"/>
</dbReference>
<dbReference type="Gene3D" id="1.10.132.90">
    <property type="match status" value="1"/>
</dbReference>
<dbReference type="RefSeq" id="WP_080051048.1">
    <property type="nucleotide sequence ID" value="NZ_CP020100.1"/>
</dbReference>
<evidence type="ECO:0000313" key="2">
    <source>
        <dbReference type="EMBL" id="AQZ96140.1"/>
    </source>
</evidence>
<dbReference type="AlphaFoldDB" id="A0A1V0B8C2"/>
<protein>
    <recommendedName>
        <fullName evidence="1">DUF5610 domain-containing protein</fullName>
    </recommendedName>
</protein>
<gene>
    <name evidence="2" type="ORF">BVH74_15885</name>
</gene>
<feature type="domain" description="DUF5610" evidence="1">
    <location>
        <begin position="30"/>
        <end position="134"/>
    </location>
</feature>
<dbReference type="KEGG" id="ppha:BVH74_15885"/>
<dbReference type="EMBL" id="CP020100">
    <property type="protein sequence ID" value="AQZ96140.1"/>
    <property type="molecule type" value="Genomic_DNA"/>
</dbReference>